<dbReference type="Proteomes" id="UP001519271">
    <property type="component" value="Unassembled WGS sequence"/>
</dbReference>
<dbReference type="Gene3D" id="1.10.150.130">
    <property type="match status" value="1"/>
</dbReference>
<evidence type="ECO:0000313" key="9">
    <source>
        <dbReference type="EMBL" id="MBP1920990.1"/>
    </source>
</evidence>
<evidence type="ECO:0000256" key="5">
    <source>
        <dbReference type="ARBA" id="ARBA00023172"/>
    </source>
</evidence>
<dbReference type="EMBL" id="JAGGKC010000059">
    <property type="protein sequence ID" value="MBP1920990.1"/>
    <property type="molecule type" value="Genomic_DNA"/>
</dbReference>
<comment type="similarity">
    <text evidence="2">Belongs to the 'phage' integrase family.</text>
</comment>
<dbReference type="InterPro" id="IPR050090">
    <property type="entry name" value="Tyrosine_recombinase_XerCD"/>
</dbReference>
<dbReference type="SUPFAM" id="SSF56349">
    <property type="entry name" value="DNA breaking-rejoining enzymes"/>
    <property type="match status" value="1"/>
</dbReference>
<evidence type="ECO:0000256" key="6">
    <source>
        <dbReference type="PROSITE-ProRule" id="PRU01248"/>
    </source>
</evidence>
<keyword evidence="3" id="KW-0229">DNA integration</keyword>
<keyword evidence="5" id="KW-0233">DNA recombination</keyword>
<dbReference type="InterPro" id="IPR004107">
    <property type="entry name" value="Integrase_SAM-like_N"/>
</dbReference>
<evidence type="ECO:0000256" key="4">
    <source>
        <dbReference type="ARBA" id="ARBA00023125"/>
    </source>
</evidence>
<dbReference type="Pfam" id="PF00589">
    <property type="entry name" value="Phage_integrase"/>
    <property type="match status" value="1"/>
</dbReference>
<proteinExistence type="inferred from homology"/>
<dbReference type="PROSITE" id="PS51898">
    <property type="entry name" value="TYR_RECOMBINASE"/>
    <property type="match status" value="1"/>
</dbReference>
<comment type="caution">
    <text evidence="9">The sequence shown here is derived from an EMBL/GenBank/DDBJ whole genome shotgun (WGS) entry which is preliminary data.</text>
</comment>
<feature type="domain" description="Tyr recombinase" evidence="7">
    <location>
        <begin position="125"/>
        <end position="315"/>
    </location>
</feature>
<evidence type="ECO:0000256" key="2">
    <source>
        <dbReference type="ARBA" id="ARBA00008857"/>
    </source>
</evidence>
<comment type="function">
    <text evidence="1">Site-specific tyrosine recombinase, which acts by catalyzing the cutting and rejoining of the recombining DNA molecules.</text>
</comment>
<organism evidence="9 10">
    <name type="scientific">Youngiibacter multivorans</name>
    <dbReference type="NCBI Taxonomy" id="937251"/>
    <lineage>
        <taxon>Bacteria</taxon>
        <taxon>Bacillati</taxon>
        <taxon>Bacillota</taxon>
        <taxon>Clostridia</taxon>
        <taxon>Eubacteriales</taxon>
        <taxon>Clostridiaceae</taxon>
        <taxon>Youngiibacter</taxon>
    </lineage>
</organism>
<reference evidence="9 10" key="1">
    <citation type="submission" date="2021-03" db="EMBL/GenBank/DDBJ databases">
        <title>Genomic Encyclopedia of Type Strains, Phase IV (KMG-IV): sequencing the most valuable type-strain genomes for metagenomic binning, comparative biology and taxonomic classification.</title>
        <authorList>
            <person name="Goeker M."/>
        </authorList>
    </citation>
    <scope>NUCLEOTIDE SEQUENCE [LARGE SCALE GENOMIC DNA]</scope>
    <source>
        <strain evidence="9 10">DSM 6139</strain>
    </source>
</reference>
<dbReference type="RefSeq" id="WP_209461138.1">
    <property type="nucleotide sequence ID" value="NZ_JAGGKC010000059.1"/>
</dbReference>
<dbReference type="InterPro" id="IPR044068">
    <property type="entry name" value="CB"/>
</dbReference>
<evidence type="ECO:0000313" key="10">
    <source>
        <dbReference type="Proteomes" id="UP001519271"/>
    </source>
</evidence>
<dbReference type="PANTHER" id="PTHR30349">
    <property type="entry name" value="PHAGE INTEGRASE-RELATED"/>
    <property type="match status" value="1"/>
</dbReference>
<keyword evidence="10" id="KW-1185">Reference proteome</keyword>
<dbReference type="InterPro" id="IPR002104">
    <property type="entry name" value="Integrase_catalytic"/>
</dbReference>
<keyword evidence="4 6" id="KW-0238">DNA-binding</keyword>
<name>A0ABS4G9N2_9CLOT</name>
<dbReference type="InterPro" id="IPR011010">
    <property type="entry name" value="DNA_brk_join_enz"/>
</dbReference>
<accession>A0ABS4G9N2</accession>
<evidence type="ECO:0000256" key="3">
    <source>
        <dbReference type="ARBA" id="ARBA00022908"/>
    </source>
</evidence>
<evidence type="ECO:0000256" key="1">
    <source>
        <dbReference type="ARBA" id="ARBA00003283"/>
    </source>
</evidence>
<dbReference type="InterPro" id="IPR010998">
    <property type="entry name" value="Integrase_recombinase_N"/>
</dbReference>
<protein>
    <submittedName>
        <fullName evidence="9">Site-specific recombinase XerD</fullName>
    </submittedName>
</protein>
<dbReference type="PROSITE" id="PS51900">
    <property type="entry name" value="CB"/>
    <property type="match status" value="1"/>
</dbReference>
<dbReference type="Pfam" id="PF02899">
    <property type="entry name" value="Phage_int_SAM_1"/>
    <property type="match status" value="1"/>
</dbReference>
<dbReference type="PANTHER" id="PTHR30349:SF41">
    <property type="entry name" value="INTEGRASE_RECOMBINASE PROTEIN MJ0367-RELATED"/>
    <property type="match status" value="1"/>
</dbReference>
<dbReference type="Gene3D" id="1.10.443.10">
    <property type="entry name" value="Intergrase catalytic core"/>
    <property type="match status" value="1"/>
</dbReference>
<gene>
    <name evidence="9" type="ORF">J2Z34_003513</name>
</gene>
<dbReference type="InterPro" id="IPR013762">
    <property type="entry name" value="Integrase-like_cat_sf"/>
</dbReference>
<sequence>MKYDRKKDRNFWILARNYLHSYMPVTRNLSDKSVDAYKQSLKSYLAFLEEVKSISDGGVTMDSFNRKNIQEFIEWLKSKDYSVKSINLKLMAIRSFLKYCSEEDFELRGIYTDVCTVRKLKEEKAPIVYLQPNATAAILAAFDNKTAKHRRNRMLLILMYDTGARVQELADLNISSLHLEMKNPFVTLIGKGRKGRNVPLLEKTVKHLKGYLREFHPENDEVPLFYSMLNGKNTRLSADSISLILKTASDIARENCSEVPDRVHCHMLRKTKAMDLYKSGVPLPFIMQLLGHESMSTTSGFYAFATLEMMSEAMNKSTDGIVSEEKIWKKESVRKILYSLE</sequence>
<evidence type="ECO:0000259" key="8">
    <source>
        <dbReference type="PROSITE" id="PS51900"/>
    </source>
</evidence>
<feature type="domain" description="Core-binding (CB)" evidence="8">
    <location>
        <begin position="9"/>
        <end position="101"/>
    </location>
</feature>
<evidence type="ECO:0000259" key="7">
    <source>
        <dbReference type="PROSITE" id="PS51898"/>
    </source>
</evidence>